<reference evidence="3" key="1">
    <citation type="submission" date="2017-02" db="UniProtKB">
        <authorList>
            <consortium name="WormBaseParasite"/>
        </authorList>
    </citation>
    <scope>IDENTIFICATION</scope>
</reference>
<dbReference type="EMBL" id="UZAF01018941">
    <property type="protein sequence ID" value="VDO56259.1"/>
    <property type="molecule type" value="Genomic_DNA"/>
</dbReference>
<keyword evidence="2" id="KW-1185">Reference proteome</keyword>
<accession>A0A0N4WUL4</accession>
<sequence>MQRQLMPSCSQRNIILKSLSDAFQCILFEPPDADFCSFHKRFLDLSAKLNHRRRMYIMLNTELDAGAASCVVEFLESLNQVVPQFLVDMAETAGEPAMETQESSSSSSGE</sequence>
<name>A0A0N4WUL4_HAEPC</name>
<reference evidence="1 2" key="2">
    <citation type="submission" date="2018-11" db="EMBL/GenBank/DDBJ databases">
        <authorList>
            <consortium name="Pathogen Informatics"/>
        </authorList>
    </citation>
    <scope>NUCLEOTIDE SEQUENCE [LARGE SCALE GENOMIC DNA]</scope>
    <source>
        <strain evidence="1 2">MHpl1</strain>
    </source>
</reference>
<gene>
    <name evidence="1" type="ORF">HPLM_LOCUS15338</name>
</gene>
<dbReference type="WBParaSite" id="HPLM_0001534601-mRNA-1">
    <property type="protein sequence ID" value="HPLM_0001534601-mRNA-1"/>
    <property type="gene ID" value="HPLM_0001534601"/>
</dbReference>
<dbReference type="STRING" id="6290.A0A0N4WUL4"/>
<dbReference type="AlphaFoldDB" id="A0A0N4WUL4"/>
<protein>
    <submittedName>
        <fullName evidence="3">GPN-loop GTPase 2</fullName>
    </submittedName>
</protein>
<organism evidence="3">
    <name type="scientific">Haemonchus placei</name>
    <name type="common">Barber's pole worm</name>
    <dbReference type="NCBI Taxonomy" id="6290"/>
    <lineage>
        <taxon>Eukaryota</taxon>
        <taxon>Metazoa</taxon>
        <taxon>Ecdysozoa</taxon>
        <taxon>Nematoda</taxon>
        <taxon>Chromadorea</taxon>
        <taxon>Rhabditida</taxon>
        <taxon>Rhabditina</taxon>
        <taxon>Rhabditomorpha</taxon>
        <taxon>Strongyloidea</taxon>
        <taxon>Trichostrongylidae</taxon>
        <taxon>Haemonchus</taxon>
    </lineage>
</organism>
<proteinExistence type="predicted"/>
<dbReference type="Proteomes" id="UP000268014">
    <property type="component" value="Unassembled WGS sequence"/>
</dbReference>
<evidence type="ECO:0000313" key="2">
    <source>
        <dbReference type="Proteomes" id="UP000268014"/>
    </source>
</evidence>
<evidence type="ECO:0000313" key="3">
    <source>
        <dbReference type="WBParaSite" id="HPLM_0001534601-mRNA-1"/>
    </source>
</evidence>
<evidence type="ECO:0000313" key="1">
    <source>
        <dbReference type="EMBL" id="VDO56259.1"/>
    </source>
</evidence>